<name>A0ABV0J4B7_9CYAN</name>
<accession>A0ABV0J4B7</accession>
<gene>
    <name evidence="2" type="ORF">NC998_05910</name>
</gene>
<proteinExistence type="predicted"/>
<keyword evidence="1" id="KW-0812">Transmembrane</keyword>
<keyword evidence="1" id="KW-1133">Transmembrane helix</keyword>
<keyword evidence="3" id="KW-1185">Reference proteome</keyword>
<dbReference type="EMBL" id="JAMPKM010000002">
    <property type="protein sequence ID" value="MEP0816625.1"/>
    <property type="molecule type" value="Genomic_DNA"/>
</dbReference>
<feature type="transmembrane region" description="Helical" evidence="1">
    <location>
        <begin position="12"/>
        <end position="39"/>
    </location>
</feature>
<evidence type="ECO:0000313" key="2">
    <source>
        <dbReference type="EMBL" id="MEP0816625.1"/>
    </source>
</evidence>
<organism evidence="2 3">
    <name type="scientific">Trichocoleus desertorum GB2-A4</name>
    <dbReference type="NCBI Taxonomy" id="2933944"/>
    <lineage>
        <taxon>Bacteria</taxon>
        <taxon>Bacillati</taxon>
        <taxon>Cyanobacteriota</taxon>
        <taxon>Cyanophyceae</taxon>
        <taxon>Leptolyngbyales</taxon>
        <taxon>Trichocoleusaceae</taxon>
        <taxon>Trichocoleus</taxon>
    </lineage>
</organism>
<dbReference type="RefSeq" id="WP_190434107.1">
    <property type="nucleotide sequence ID" value="NZ_JAMPKM010000002.1"/>
</dbReference>
<evidence type="ECO:0000313" key="3">
    <source>
        <dbReference type="Proteomes" id="UP001464891"/>
    </source>
</evidence>
<evidence type="ECO:0000256" key="1">
    <source>
        <dbReference type="SAM" id="Phobius"/>
    </source>
</evidence>
<comment type="caution">
    <text evidence="2">The sequence shown here is derived from an EMBL/GenBank/DDBJ whole genome shotgun (WGS) entry which is preliminary data.</text>
</comment>
<sequence length="106" mass="12002">MFDTLLISLLQLLYFLIQVIQPILIPVCFITAWGLVILVSWNTWSAVRDGVTSAKRMHQIPCANCEFFTGDYHLKCTVHPATALSEDAIYCPDYEPTSQPLPVSHY</sequence>
<reference evidence="2 3" key="1">
    <citation type="submission" date="2022-04" db="EMBL/GenBank/DDBJ databases">
        <title>Positive selection, recombination, and allopatry shape intraspecific diversity of widespread and dominant cyanobacteria.</title>
        <authorList>
            <person name="Wei J."/>
            <person name="Shu W."/>
            <person name="Hu C."/>
        </authorList>
    </citation>
    <scope>NUCLEOTIDE SEQUENCE [LARGE SCALE GENOMIC DNA]</scope>
    <source>
        <strain evidence="2 3">GB2-A4</strain>
    </source>
</reference>
<dbReference type="Proteomes" id="UP001464891">
    <property type="component" value="Unassembled WGS sequence"/>
</dbReference>
<keyword evidence="1" id="KW-0472">Membrane</keyword>
<protein>
    <submittedName>
        <fullName evidence="2">Uncharacterized protein</fullName>
    </submittedName>
</protein>